<organism evidence="7 8">
    <name type="scientific">Lutzomyia longipalpis</name>
    <name type="common">Sand fly</name>
    <dbReference type="NCBI Taxonomy" id="7200"/>
    <lineage>
        <taxon>Eukaryota</taxon>
        <taxon>Metazoa</taxon>
        <taxon>Ecdysozoa</taxon>
        <taxon>Arthropoda</taxon>
        <taxon>Hexapoda</taxon>
        <taxon>Insecta</taxon>
        <taxon>Pterygota</taxon>
        <taxon>Neoptera</taxon>
        <taxon>Endopterygota</taxon>
        <taxon>Diptera</taxon>
        <taxon>Nematocera</taxon>
        <taxon>Psychodoidea</taxon>
        <taxon>Psychodidae</taxon>
        <taxon>Lutzomyia</taxon>
        <taxon>Lutzomyia</taxon>
    </lineage>
</organism>
<dbReference type="InterPro" id="IPR000832">
    <property type="entry name" value="GPCR_2_secretin-like"/>
</dbReference>
<dbReference type="EMBL" id="AJWK01006515">
    <property type="status" value="NOT_ANNOTATED_CDS"/>
    <property type="molecule type" value="Genomic_DNA"/>
</dbReference>
<evidence type="ECO:0000256" key="3">
    <source>
        <dbReference type="ARBA" id="ARBA00022989"/>
    </source>
</evidence>
<dbReference type="VEuPathDB" id="VectorBase:LLONM1_010324"/>
<feature type="transmembrane region" description="Helical" evidence="6">
    <location>
        <begin position="49"/>
        <end position="70"/>
    </location>
</feature>
<evidence type="ECO:0000313" key="7">
    <source>
        <dbReference type="EnsemblMetazoa" id="LLOJ001955-PA"/>
    </source>
</evidence>
<dbReference type="Gene3D" id="1.20.1070.10">
    <property type="entry name" value="Rhodopsin 7-helix transmembrane proteins"/>
    <property type="match status" value="1"/>
</dbReference>
<comment type="subcellular location">
    <subcellularLocation>
        <location evidence="1">Membrane</location>
        <topology evidence="1">Multi-pass membrane protein</topology>
    </subcellularLocation>
</comment>
<evidence type="ECO:0000256" key="6">
    <source>
        <dbReference type="SAM" id="Phobius"/>
    </source>
</evidence>
<evidence type="ECO:0000256" key="4">
    <source>
        <dbReference type="ARBA" id="ARBA00023136"/>
    </source>
</evidence>
<dbReference type="PANTHER" id="PTHR46953">
    <property type="entry name" value="G-PROTEIN COUPLED RECEPTOR MTH-LIKE 1-RELATED"/>
    <property type="match status" value="1"/>
</dbReference>
<evidence type="ECO:0000256" key="2">
    <source>
        <dbReference type="ARBA" id="ARBA00022692"/>
    </source>
</evidence>
<dbReference type="PANTHER" id="PTHR46953:SF1">
    <property type="entry name" value="G-PROTEIN COUPLED RECEPTOR MTH-LIKE 1-RELATED"/>
    <property type="match status" value="1"/>
</dbReference>
<dbReference type="VEuPathDB" id="VectorBase:LLOJ001955"/>
<keyword evidence="4 6" id="KW-0472">Membrane</keyword>
<feature type="transmembrane region" description="Helical" evidence="6">
    <location>
        <begin position="6"/>
        <end position="28"/>
    </location>
</feature>
<evidence type="ECO:0000256" key="1">
    <source>
        <dbReference type="ARBA" id="ARBA00004141"/>
    </source>
</evidence>
<protein>
    <submittedName>
        <fullName evidence="7">Uncharacterized protein</fullName>
    </submittedName>
</protein>
<sequence>MLTYFYGPIGVLLFVNIILFASTARQLTCGLWKRDDVKSTTERAALGRVCLKLVVVMGVTWIADVISWAVGGPQLPLVWAAVKRICGTKSNRSVMNTTNGPQHSSSSHGLPSMGDTVTNNTFTNNTSTTNKVPMETVC</sequence>
<dbReference type="GO" id="GO:0016020">
    <property type="term" value="C:membrane"/>
    <property type="evidence" value="ECO:0007669"/>
    <property type="project" value="UniProtKB-SubCell"/>
</dbReference>
<proteinExistence type="predicted"/>
<dbReference type="Proteomes" id="UP000092461">
    <property type="component" value="Unassembled WGS sequence"/>
</dbReference>
<feature type="compositionally biased region" description="Polar residues" evidence="5">
    <location>
        <begin position="92"/>
        <end position="109"/>
    </location>
</feature>
<feature type="region of interest" description="Disordered" evidence="5">
    <location>
        <begin position="92"/>
        <end position="115"/>
    </location>
</feature>
<evidence type="ECO:0000313" key="8">
    <source>
        <dbReference type="Proteomes" id="UP000092461"/>
    </source>
</evidence>
<reference evidence="7" key="1">
    <citation type="submission" date="2020-05" db="UniProtKB">
        <authorList>
            <consortium name="EnsemblMetazoa"/>
        </authorList>
    </citation>
    <scope>IDENTIFICATION</scope>
    <source>
        <strain evidence="7">Jacobina</strain>
    </source>
</reference>
<keyword evidence="2 6" id="KW-0812">Transmembrane</keyword>
<dbReference type="EnsemblMetazoa" id="LLOJ001955-RA">
    <property type="protein sequence ID" value="LLOJ001955-PA"/>
    <property type="gene ID" value="LLOJ001955"/>
</dbReference>
<keyword evidence="3 6" id="KW-1133">Transmembrane helix</keyword>
<dbReference type="GO" id="GO:0004930">
    <property type="term" value="F:G protein-coupled receptor activity"/>
    <property type="evidence" value="ECO:0007669"/>
    <property type="project" value="InterPro"/>
</dbReference>
<dbReference type="Pfam" id="PF00002">
    <property type="entry name" value="7tm_2"/>
    <property type="match status" value="1"/>
</dbReference>
<accession>A0A1B0ET72</accession>
<keyword evidence="8" id="KW-1185">Reference proteome</keyword>
<dbReference type="InterPro" id="IPR052808">
    <property type="entry name" value="GPCR_Mth-like"/>
</dbReference>
<dbReference type="AlphaFoldDB" id="A0A1B0ET72"/>
<evidence type="ECO:0000256" key="5">
    <source>
        <dbReference type="SAM" id="MobiDB-lite"/>
    </source>
</evidence>
<name>A0A1B0ET72_LUTLO</name>